<keyword evidence="4" id="KW-1185">Reference proteome</keyword>
<dbReference type="Gene3D" id="2.40.50.180">
    <property type="entry name" value="CheA-289, Domain 4"/>
    <property type="match status" value="1"/>
</dbReference>
<gene>
    <name evidence="3" type="ORF">E7V67_002800</name>
</gene>
<dbReference type="Pfam" id="PF01584">
    <property type="entry name" value="CheW"/>
    <property type="match status" value="1"/>
</dbReference>
<protein>
    <submittedName>
        <fullName evidence="3">Chemotaxis protein CheW</fullName>
    </submittedName>
</protein>
<dbReference type="InterPro" id="IPR002545">
    <property type="entry name" value="CheW-lke_dom"/>
</dbReference>
<dbReference type="SUPFAM" id="SSF50341">
    <property type="entry name" value="CheW-like"/>
    <property type="match status" value="1"/>
</dbReference>
<feature type="region of interest" description="Disordered" evidence="1">
    <location>
        <begin position="1"/>
        <end position="24"/>
    </location>
</feature>
<organism evidence="3 4">
    <name type="scientific">[Empedobacter] haloabium</name>
    <dbReference type="NCBI Taxonomy" id="592317"/>
    <lineage>
        <taxon>Bacteria</taxon>
        <taxon>Pseudomonadati</taxon>
        <taxon>Pseudomonadota</taxon>
        <taxon>Betaproteobacteria</taxon>
        <taxon>Burkholderiales</taxon>
        <taxon>Oxalobacteraceae</taxon>
        <taxon>Telluria group</taxon>
        <taxon>Telluria group incertae sedis</taxon>
    </lineage>
</organism>
<evidence type="ECO:0000256" key="1">
    <source>
        <dbReference type="SAM" id="MobiDB-lite"/>
    </source>
</evidence>
<evidence type="ECO:0000259" key="2">
    <source>
        <dbReference type="PROSITE" id="PS50851"/>
    </source>
</evidence>
<name>A0ABZ1UMU5_9BURK</name>
<reference evidence="3 4" key="1">
    <citation type="journal article" date="2019" name="Int. J. Syst. Evol. Microbiol.">
        <title>The Draft Whole-Genome Sequence of the Antibiotic Producer Empedobacter haloabium ATCC 31962 Provides Indications for Its Taxonomic Reclassification.</title>
        <authorList>
            <person name="Miess H."/>
            <person name="Arlt P."/>
            <person name="Apel A.K."/>
            <person name="Weber T."/>
            <person name="Nieselt K."/>
            <person name="Hanssen F."/>
            <person name="Czemmel S."/>
            <person name="Nahnsen S."/>
            <person name="Gross H."/>
        </authorList>
    </citation>
    <scope>NUCLEOTIDE SEQUENCE [LARGE SCALE GENOMIC DNA]</scope>
    <source>
        <strain evidence="3 4">ATCC 31962</strain>
    </source>
</reference>
<dbReference type="Proteomes" id="UP000321323">
    <property type="component" value="Chromosome"/>
</dbReference>
<evidence type="ECO:0000313" key="3">
    <source>
        <dbReference type="EMBL" id="WUR14050.1"/>
    </source>
</evidence>
<dbReference type="InterPro" id="IPR036061">
    <property type="entry name" value="CheW-like_dom_sf"/>
</dbReference>
<dbReference type="SMART" id="SM00260">
    <property type="entry name" value="CheW"/>
    <property type="match status" value="1"/>
</dbReference>
<dbReference type="PROSITE" id="PS50851">
    <property type="entry name" value="CHEW"/>
    <property type="match status" value="1"/>
</dbReference>
<dbReference type="Gene3D" id="2.30.30.40">
    <property type="entry name" value="SH3 Domains"/>
    <property type="match status" value="1"/>
</dbReference>
<proteinExistence type="predicted"/>
<sequence length="192" mass="20675">MTSEPHDLQPDTAGDDTTPGGAERRSRLRQYQVQLLERMQAAQGEAVATGRELGVLIGARHYLLDLTQVGEIVPHHSVTAVPLTCDWYLGLANIRGNLTGIVDLARFQDEPALQPGGEARFVTFAPALGLPCALLVTRVLGLRKLADMTAATEAPSDAGWLAATYSDADGLAWQRLDLARLAGDPRFLHVGR</sequence>
<accession>A0ABZ1UMU5</accession>
<evidence type="ECO:0000313" key="4">
    <source>
        <dbReference type="Proteomes" id="UP000321323"/>
    </source>
</evidence>
<feature type="domain" description="CheW-like" evidence="2">
    <location>
        <begin position="49"/>
        <end position="187"/>
    </location>
</feature>
<dbReference type="EMBL" id="CP136508">
    <property type="protein sequence ID" value="WUR14050.1"/>
    <property type="molecule type" value="Genomic_DNA"/>
</dbReference>